<gene>
    <name evidence="2" type="ORF">GCM10010226_88190</name>
</gene>
<protein>
    <submittedName>
        <fullName evidence="2">Uncharacterized protein</fullName>
    </submittedName>
</protein>
<dbReference type="RefSeq" id="WP_189718242.1">
    <property type="nucleotide sequence ID" value="NZ_BMSA01000052.1"/>
</dbReference>
<reference evidence="2" key="2">
    <citation type="submission" date="2020-09" db="EMBL/GenBank/DDBJ databases">
        <authorList>
            <person name="Sun Q."/>
            <person name="Ohkuma M."/>
        </authorList>
    </citation>
    <scope>NUCLEOTIDE SEQUENCE</scope>
    <source>
        <strain evidence="2">JCM 4125</strain>
    </source>
</reference>
<feature type="compositionally biased region" description="Low complexity" evidence="1">
    <location>
        <begin position="127"/>
        <end position="140"/>
    </location>
</feature>
<dbReference type="AlphaFoldDB" id="A0A918HSY4"/>
<sequence length="210" mass="22412">MTTAPQPQRPADTSTTAAELATILDTVALIRFTEPHDARSGRATPPTHWLTGINRVSQIPTRDGTPQYEIANSGFSHHLPGDHPVDVWHTPTPALAPYTTPAPALPPYTTPAPALAPYAAPAPPIQQYPATPQQQYLQPAAPLPQTPVQPQPQYTPRPAAPQTSGQRTAAPWMTPHPQAPTTSQPAAPSHPAQGHHPQQPQQDGPAHGMR</sequence>
<feature type="compositionally biased region" description="Low complexity" evidence="1">
    <location>
        <begin position="175"/>
        <end position="210"/>
    </location>
</feature>
<feature type="region of interest" description="Disordered" evidence="1">
    <location>
        <begin position="123"/>
        <end position="210"/>
    </location>
</feature>
<evidence type="ECO:0000313" key="2">
    <source>
        <dbReference type="EMBL" id="GGT97007.1"/>
    </source>
</evidence>
<keyword evidence="3" id="KW-1185">Reference proteome</keyword>
<comment type="caution">
    <text evidence="2">The sequence shown here is derived from an EMBL/GenBank/DDBJ whole genome shotgun (WGS) entry which is preliminary data.</text>
</comment>
<dbReference type="EMBL" id="BMSA01000052">
    <property type="protein sequence ID" value="GGT97007.1"/>
    <property type="molecule type" value="Genomic_DNA"/>
</dbReference>
<evidence type="ECO:0000256" key="1">
    <source>
        <dbReference type="SAM" id="MobiDB-lite"/>
    </source>
</evidence>
<name>A0A918HSY4_9ACTN</name>
<feature type="compositionally biased region" description="Pro residues" evidence="1">
    <location>
        <begin position="141"/>
        <end position="159"/>
    </location>
</feature>
<organism evidence="2 3">
    <name type="scientific">Streptomyces phaeofaciens</name>
    <dbReference type="NCBI Taxonomy" id="68254"/>
    <lineage>
        <taxon>Bacteria</taxon>
        <taxon>Bacillati</taxon>
        <taxon>Actinomycetota</taxon>
        <taxon>Actinomycetes</taxon>
        <taxon>Kitasatosporales</taxon>
        <taxon>Streptomycetaceae</taxon>
        <taxon>Streptomyces</taxon>
    </lineage>
</organism>
<evidence type="ECO:0000313" key="3">
    <source>
        <dbReference type="Proteomes" id="UP000646776"/>
    </source>
</evidence>
<dbReference type="Proteomes" id="UP000646776">
    <property type="component" value="Unassembled WGS sequence"/>
</dbReference>
<accession>A0A918HSY4</accession>
<proteinExistence type="predicted"/>
<reference evidence="2" key="1">
    <citation type="journal article" date="2014" name="Int. J. Syst. Evol. Microbiol.">
        <title>Complete genome sequence of Corynebacterium casei LMG S-19264T (=DSM 44701T), isolated from a smear-ripened cheese.</title>
        <authorList>
            <consortium name="US DOE Joint Genome Institute (JGI-PGF)"/>
            <person name="Walter F."/>
            <person name="Albersmeier A."/>
            <person name="Kalinowski J."/>
            <person name="Ruckert C."/>
        </authorList>
    </citation>
    <scope>NUCLEOTIDE SEQUENCE</scope>
    <source>
        <strain evidence="2">JCM 4125</strain>
    </source>
</reference>